<feature type="transmembrane region" description="Helical" evidence="6">
    <location>
        <begin position="461"/>
        <end position="487"/>
    </location>
</feature>
<evidence type="ECO:0000313" key="7">
    <source>
        <dbReference type="EMBL" id="KAK4879422.1"/>
    </source>
</evidence>
<dbReference type="Proteomes" id="UP001353858">
    <property type="component" value="Unassembled WGS sequence"/>
</dbReference>
<evidence type="ECO:0000256" key="3">
    <source>
        <dbReference type="ARBA" id="ARBA00022679"/>
    </source>
</evidence>
<keyword evidence="6" id="KW-0812">Transmembrane</keyword>
<dbReference type="PANTHER" id="PTHR48043">
    <property type="entry name" value="EG:EG0003.4 PROTEIN-RELATED"/>
    <property type="match status" value="1"/>
</dbReference>
<keyword evidence="8" id="KW-1185">Reference proteome</keyword>
<feature type="coiled-coil region" evidence="5">
    <location>
        <begin position="505"/>
        <end position="532"/>
    </location>
</feature>
<dbReference type="GO" id="GO:0008194">
    <property type="term" value="F:UDP-glycosyltransferase activity"/>
    <property type="evidence" value="ECO:0007669"/>
    <property type="project" value="InterPro"/>
</dbReference>
<proteinExistence type="inferred from homology"/>
<dbReference type="AlphaFoldDB" id="A0AAN7SFF4"/>
<evidence type="ECO:0000256" key="5">
    <source>
        <dbReference type="SAM" id="Coils"/>
    </source>
</evidence>
<dbReference type="Gene3D" id="3.40.50.2000">
    <property type="entry name" value="Glycogen Phosphorylase B"/>
    <property type="match status" value="2"/>
</dbReference>
<dbReference type="InterPro" id="IPR050271">
    <property type="entry name" value="UDP-glycosyltransferase"/>
</dbReference>
<dbReference type="InterPro" id="IPR002213">
    <property type="entry name" value="UDP_glucos_trans"/>
</dbReference>
<accession>A0AAN7SFF4</accession>
<keyword evidence="6" id="KW-1133">Transmembrane helix</keyword>
<dbReference type="SUPFAM" id="SSF53756">
    <property type="entry name" value="UDP-Glycosyltransferase/glycogen phosphorylase"/>
    <property type="match status" value="1"/>
</dbReference>
<protein>
    <recommendedName>
        <fullName evidence="9">UDP-glucuronosyltransferase</fullName>
    </recommendedName>
</protein>
<evidence type="ECO:0000256" key="4">
    <source>
        <dbReference type="RuleBase" id="RU003718"/>
    </source>
</evidence>
<evidence type="ECO:0000256" key="6">
    <source>
        <dbReference type="SAM" id="Phobius"/>
    </source>
</evidence>
<dbReference type="FunFam" id="3.40.50.2000:FF:000021">
    <property type="entry name" value="UDP-glucuronosyltransferase"/>
    <property type="match status" value="1"/>
</dbReference>
<evidence type="ECO:0000256" key="1">
    <source>
        <dbReference type="ARBA" id="ARBA00009995"/>
    </source>
</evidence>
<evidence type="ECO:0008006" key="9">
    <source>
        <dbReference type="Google" id="ProtNLM"/>
    </source>
</evidence>
<evidence type="ECO:0000256" key="2">
    <source>
        <dbReference type="ARBA" id="ARBA00022676"/>
    </source>
</evidence>
<keyword evidence="2 4" id="KW-0328">Glycosyltransferase</keyword>
<comment type="similarity">
    <text evidence="1 4">Belongs to the UDP-glycosyltransferase family.</text>
</comment>
<organism evidence="7 8">
    <name type="scientific">Aquatica leii</name>
    <dbReference type="NCBI Taxonomy" id="1421715"/>
    <lineage>
        <taxon>Eukaryota</taxon>
        <taxon>Metazoa</taxon>
        <taxon>Ecdysozoa</taxon>
        <taxon>Arthropoda</taxon>
        <taxon>Hexapoda</taxon>
        <taxon>Insecta</taxon>
        <taxon>Pterygota</taxon>
        <taxon>Neoptera</taxon>
        <taxon>Endopterygota</taxon>
        <taxon>Coleoptera</taxon>
        <taxon>Polyphaga</taxon>
        <taxon>Elateriformia</taxon>
        <taxon>Elateroidea</taxon>
        <taxon>Lampyridae</taxon>
        <taxon>Luciolinae</taxon>
        <taxon>Aquatica</taxon>
    </lineage>
</organism>
<dbReference type="InterPro" id="IPR035595">
    <property type="entry name" value="UDP_glycos_trans_CS"/>
</dbReference>
<dbReference type="EMBL" id="JARPUR010000003">
    <property type="protein sequence ID" value="KAK4879422.1"/>
    <property type="molecule type" value="Genomic_DNA"/>
</dbReference>
<evidence type="ECO:0000313" key="8">
    <source>
        <dbReference type="Proteomes" id="UP001353858"/>
    </source>
</evidence>
<keyword evidence="5" id="KW-0175">Coiled coil</keyword>
<keyword evidence="6" id="KW-0472">Membrane</keyword>
<dbReference type="CDD" id="cd03784">
    <property type="entry name" value="GT1_Gtf-like"/>
    <property type="match status" value="1"/>
</dbReference>
<comment type="caution">
    <text evidence="7">The sequence shown here is derived from an EMBL/GenBank/DDBJ whole genome shotgun (WGS) entry which is preliminary data.</text>
</comment>
<dbReference type="Pfam" id="PF00201">
    <property type="entry name" value="UDPGT"/>
    <property type="match status" value="1"/>
</dbReference>
<sequence>MLIGYASTARILGIAPTPSYSHQRVFQPIWRELSLRGHQLVVLTTDPINNSSLTNLTEIDLHSISYNIWNKNIDDAINTRQQSVFKSMYVMILSTLEIADVQFQHKKVQALIKNKTEHFDLVIVEFLLPIYYAFAEHFQCPFIGITTMDPPPFTLNFAGNPHHPVVTPDSQFHYDEKLTLPQRMLSSFTYFFGEFLLDVVFSAQQHLIITKNFGKEMPHLHEIARNVSLVFLNTNSIFHTMRTLVPSVIEIGGNVHRSDIKPLPKDLKECLDEATDGFIYFSLGSNVKSKDIPANMRSIMLEIFAEIPFKVLWKYELDYLPNKSDNIIVSKWVPQESVLKHPNIKLFITQGGMQSMDEAIFSFVPMIGIPFFSDQFYNVRKMVAKGMGLSVDYKTLTKEDLKHKIMEVIQNPKYKKKVIEIGTLIQDQPMAGLEKVIWWTEYVIRHKGATHLRSPFLDVPLYQFLLLDVVGVLIALFILLILVFYFVARWETSRVRCENFKNNGMETKMQEMDGMENDKAQANKEKKIISLKNRIFKTLFIAVAIIE</sequence>
<name>A0AAN7SFF4_9COLE</name>
<reference evidence="8" key="1">
    <citation type="submission" date="2023-01" db="EMBL/GenBank/DDBJ databases">
        <title>Key to firefly adult light organ development and bioluminescence: homeobox transcription factors regulate luciferase expression and transportation to peroxisome.</title>
        <authorList>
            <person name="Fu X."/>
        </authorList>
    </citation>
    <scope>NUCLEOTIDE SEQUENCE [LARGE SCALE GENOMIC DNA]</scope>
</reference>
<dbReference type="PANTHER" id="PTHR48043:SF159">
    <property type="entry name" value="EG:EG0003.4 PROTEIN-RELATED"/>
    <property type="match status" value="1"/>
</dbReference>
<dbReference type="PROSITE" id="PS00375">
    <property type="entry name" value="UDPGT"/>
    <property type="match status" value="1"/>
</dbReference>
<keyword evidence="3 4" id="KW-0808">Transferase</keyword>
<gene>
    <name evidence="7" type="ORF">RN001_007568</name>
</gene>